<dbReference type="FunCoup" id="T1G9M1">
    <property type="interactions" value="6"/>
</dbReference>
<dbReference type="SUPFAM" id="SSF57997">
    <property type="entry name" value="Tropomyosin"/>
    <property type="match status" value="1"/>
</dbReference>
<dbReference type="GO" id="GO:0005884">
    <property type="term" value="C:actin filament"/>
    <property type="evidence" value="ECO:0000318"/>
    <property type="project" value="GO_Central"/>
</dbReference>
<reference evidence="8" key="1">
    <citation type="submission" date="2012-12" db="EMBL/GenBank/DDBJ databases">
        <authorList>
            <person name="Hellsten U."/>
            <person name="Grimwood J."/>
            <person name="Chapman J.A."/>
            <person name="Shapiro H."/>
            <person name="Aerts A."/>
            <person name="Otillar R.P."/>
            <person name="Terry A.Y."/>
            <person name="Boore J.L."/>
            <person name="Simakov O."/>
            <person name="Marletaz F."/>
            <person name="Cho S.-J."/>
            <person name="Edsinger-Gonzales E."/>
            <person name="Havlak P."/>
            <person name="Kuo D.-H."/>
            <person name="Larsson T."/>
            <person name="Lv J."/>
            <person name="Arendt D."/>
            <person name="Savage R."/>
            <person name="Osoegawa K."/>
            <person name="de Jong P."/>
            <person name="Lindberg D.R."/>
            <person name="Seaver E.C."/>
            <person name="Weisblat D.A."/>
            <person name="Putnam N.H."/>
            <person name="Grigoriev I.V."/>
            <person name="Rokhsar D.S."/>
        </authorList>
    </citation>
    <scope>NUCLEOTIDE SEQUENCE</scope>
</reference>
<dbReference type="HOGENOM" id="CLU_055027_2_1_1"/>
<evidence type="ECO:0000256" key="5">
    <source>
        <dbReference type="SAM" id="Coils"/>
    </source>
</evidence>
<evidence type="ECO:0000313" key="8">
    <source>
        <dbReference type="Proteomes" id="UP000015101"/>
    </source>
</evidence>
<dbReference type="RefSeq" id="XP_009014196.1">
    <property type="nucleotide sequence ID" value="XM_009015948.1"/>
</dbReference>
<keyword evidence="8" id="KW-1185">Reference proteome</keyword>
<dbReference type="CTD" id="20217767"/>
<protein>
    <recommendedName>
        <fullName evidence="9">Tropomyosin</fullName>
    </recommendedName>
</protein>
<comment type="similarity">
    <text evidence="2">Belongs to the tropomyosin family.</text>
</comment>
<evidence type="ECO:0000256" key="4">
    <source>
        <dbReference type="ARBA" id="ARBA00023054"/>
    </source>
</evidence>
<organism evidence="7 8">
    <name type="scientific">Helobdella robusta</name>
    <name type="common">Californian leech</name>
    <dbReference type="NCBI Taxonomy" id="6412"/>
    <lineage>
        <taxon>Eukaryota</taxon>
        <taxon>Metazoa</taxon>
        <taxon>Spiralia</taxon>
        <taxon>Lophotrochozoa</taxon>
        <taxon>Annelida</taxon>
        <taxon>Clitellata</taxon>
        <taxon>Hirudinea</taxon>
        <taxon>Rhynchobdellida</taxon>
        <taxon>Glossiphoniidae</taxon>
        <taxon>Helobdella</taxon>
    </lineage>
</organism>
<dbReference type="EnsemblMetazoa" id="HelroT98384">
    <property type="protein sequence ID" value="HelroP98384"/>
    <property type="gene ID" value="HelroG98384"/>
</dbReference>
<feature type="coiled-coil region" evidence="5">
    <location>
        <begin position="11"/>
        <end position="248"/>
    </location>
</feature>
<dbReference type="GO" id="GO:0051015">
    <property type="term" value="F:actin filament binding"/>
    <property type="evidence" value="ECO:0000318"/>
    <property type="project" value="GO_Central"/>
</dbReference>
<dbReference type="EMBL" id="AMQM01003479">
    <property type="status" value="NOT_ANNOTATED_CDS"/>
    <property type="molecule type" value="Genomic_DNA"/>
</dbReference>
<dbReference type="EMBL" id="KB096183">
    <property type="protein sequence ID" value="ESO07585.1"/>
    <property type="molecule type" value="Genomic_DNA"/>
</dbReference>
<dbReference type="KEGG" id="hro:HELRODRAFT_98384"/>
<dbReference type="OMA" id="MFEHRNQ"/>
<dbReference type="GeneID" id="20217767"/>
<gene>
    <name evidence="7" type="primary">20217767</name>
    <name evidence="6" type="ORF">HELRODRAFT_98384</name>
</gene>
<sequence length="252" mass="29258">MANSATGGSALSTLKVKMQSLRDDLDRTKDDYESKCRELEAEKALRNQVESDYMSTLRKLQILEESFEHANERAETAAKKLEEMTKIVDENERSRRVLENKQTIDDDRIETLERDLKVSKMALAEAEKQFEEALRKLHVTESELERAEEKAEQAEKKYKQLDMDLMSVSNTLKSLEHNESRATQREDTYESTIRDLTARLKDAEQRASGNERSVVKLQKDVDHLEEELEQMKIQNKELKDELENAFNEIASI</sequence>
<accession>T1G9M1</accession>
<dbReference type="Pfam" id="PF00261">
    <property type="entry name" value="Tropomyosin"/>
    <property type="match status" value="1"/>
</dbReference>
<proteinExistence type="inferred from homology"/>
<dbReference type="PRINTS" id="PR00194">
    <property type="entry name" value="TROPOMYOSIN"/>
</dbReference>
<keyword evidence="3" id="KW-0677">Repeat</keyword>
<dbReference type="STRING" id="6412.T1G9M1"/>
<evidence type="ECO:0000256" key="3">
    <source>
        <dbReference type="ARBA" id="ARBA00022737"/>
    </source>
</evidence>
<evidence type="ECO:0000256" key="1">
    <source>
        <dbReference type="ARBA" id="ARBA00002987"/>
    </source>
</evidence>
<dbReference type="AlphaFoldDB" id="T1G9M1"/>
<dbReference type="Proteomes" id="UP000015101">
    <property type="component" value="Unassembled WGS sequence"/>
</dbReference>
<evidence type="ECO:0000313" key="6">
    <source>
        <dbReference type="EMBL" id="ESO07585.1"/>
    </source>
</evidence>
<reference evidence="6 8" key="2">
    <citation type="journal article" date="2013" name="Nature">
        <title>Insights into bilaterian evolution from three spiralian genomes.</title>
        <authorList>
            <person name="Simakov O."/>
            <person name="Marletaz F."/>
            <person name="Cho S.J."/>
            <person name="Edsinger-Gonzales E."/>
            <person name="Havlak P."/>
            <person name="Hellsten U."/>
            <person name="Kuo D.H."/>
            <person name="Larsson T."/>
            <person name="Lv J."/>
            <person name="Arendt D."/>
            <person name="Savage R."/>
            <person name="Osoegawa K."/>
            <person name="de Jong P."/>
            <person name="Grimwood J."/>
            <person name="Chapman J.A."/>
            <person name="Shapiro H."/>
            <person name="Aerts A."/>
            <person name="Otillar R.P."/>
            <person name="Terry A.Y."/>
            <person name="Boore J.L."/>
            <person name="Grigoriev I.V."/>
            <person name="Lindberg D.R."/>
            <person name="Seaver E.C."/>
            <person name="Weisblat D.A."/>
            <person name="Putnam N.H."/>
            <person name="Rokhsar D.S."/>
        </authorList>
    </citation>
    <scope>NUCLEOTIDE SEQUENCE</scope>
</reference>
<dbReference type="OrthoDB" id="128924at2759"/>
<evidence type="ECO:0000256" key="2">
    <source>
        <dbReference type="ARBA" id="ARBA00009036"/>
    </source>
</evidence>
<keyword evidence="4 5" id="KW-0175">Coiled coil</keyword>
<dbReference type="Gene3D" id="1.20.5.170">
    <property type="match status" value="2"/>
</dbReference>
<dbReference type="FunFam" id="1.20.5.170:FF:000001">
    <property type="entry name" value="Tropomyosin alpha-1 chain isoform 1"/>
    <property type="match status" value="1"/>
</dbReference>
<dbReference type="eggNOG" id="KOG1003">
    <property type="taxonomic scope" value="Eukaryota"/>
</dbReference>
<dbReference type="InParanoid" id="T1G9M1"/>
<dbReference type="InterPro" id="IPR000533">
    <property type="entry name" value="Tropomyosin"/>
</dbReference>
<comment type="function">
    <text evidence="1">Tropomyosin, in association with the troponin complex, plays a central role in the calcium dependent regulation of muscle contraction.</text>
</comment>
<evidence type="ECO:0008006" key="9">
    <source>
        <dbReference type="Google" id="ProtNLM"/>
    </source>
</evidence>
<reference evidence="7" key="3">
    <citation type="submission" date="2015-06" db="UniProtKB">
        <authorList>
            <consortium name="EnsemblMetazoa"/>
        </authorList>
    </citation>
    <scope>IDENTIFICATION</scope>
</reference>
<name>T1G9M1_HELRO</name>
<dbReference type="GO" id="GO:0007015">
    <property type="term" value="P:actin filament organization"/>
    <property type="evidence" value="ECO:0000318"/>
    <property type="project" value="GO_Central"/>
</dbReference>
<dbReference type="PANTHER" id="PTHR19269">
    <property type="entry name" value="TROPOMYOSIN"/>
    <property type="match status" value="1"/>
</dbReference>
<dbReference type="GO" id="GO:0006936">
    <property type="term" value="P:muscle contraction"/>
    <property type="evidence" value="ECO:0000318"/>
    <property type="project" value="GO_Central"/>
</dbReference>
<evidence type="ECO:0000313" key="7">
    <source>
        <dbReference type="EnsemblMetazoa" id="HelroP98384"/>
    </source>
</evidence>